<dbReference type="InterPro" id="IPR051158">
    <property type="entry name" value="Metallophosphoesterase_sf"/>
</dbReference>
<feature type="transmembrane region" description="Helical" evidence="3">
    <location>
        <begin position="66"/>
        <end position="91"/>
    </location>
</feature>
<dbReference type="GO" id="GO:0009245">
    <property type="term" value="P:lipid A biosynthetic process"/>
    <property type="evidence" value="ECO:0007669"/>
    <property type="project" value="TreeGrafter"/>
</dbReference>
<keyword evidence="2" id="KW-0378">Hydrolase</keyword>
<evidence type="ECO:0000313" key="5">
    <source>
        <dbReference type="EMBL" id="MBB6477560.1"/>
    </source>
</evidence>
<evidence type="ECO:0000256" key="1">
    <source>
        <dbReference type="ARBA" id="ARBA00022723"/>
    </source>
</evidence>
<dbReference type="GO" id="GO:0008758">
    <property type="term" value="F:UDP-2,3-diacylglucosamine hydrolase activity"/>
    <property type="evidence" value="ECO:0007669"/>
    <property type="project" value="TreeGrafter"/>
</dbReference>
<dbReference type="RefSeq" id="WP_159823022.1">
    <property type="nucleotide sequence ID" value="NZ_JACHHI010000002.1"/>
</dbReference>
<organism evidence="5 6">
    <name type="scientific">Negativicoccus succinicivorans</name>
    <dbReference type="NCBI Taxonomy" id="620903"/>
    <lineage>
        <taxon>Bacteria</taxon>
        <taxon>Bacillati</taxon>
        <taxon>Bacillota</taxon>
        <taxon>Negativicutes</taxon>
        <taxon>Veillonellales</taxon>
        <taxon>Veillonellaceae</taxon>
        <taxon>Negativicoccus</taxon>
    </lineage>
</organism>
<dbReference type="Gene3D" id="3.60.21.10">
    <property type="match status" value="1"/>
</dbReference>
<dbReference type="AlphaFoldDB" id="A0A841R3A6"/>
<dbReference type="Pfam" id="PF00149">
    <property type="entry name" value="Metallophos"/>
    <property type="match status" value="1"/>
</dbReference>
<dbReference type="GO" id="GO:0016020">
    <property type="term" value="C:membrane"/>
    <property type="evidence" value="ECO:0007669"/>
    <property type="project" value="GOC"/>
</dbReference>
<sequence>MARVNFILLVLLTVSFVTAFVNSACLTGLWGLNWYSLFGGFLSVSWLAAVYYFFYADLYLTTFAGAFGRFLALLSVSWLMWQLAVAVPLVIVRVLSLFGGKTGLWSTLTACILVGAVVMIGAGLYGSEHLDYETKELRYTSLPYQFDGTKIALITDLHIGPYYHVSDLAEILEQAERDEVDYIVLGGDLIDDVRELPALQKLLKEKAPNFRLGIDYVWGNHEYFRNQPLIADYLAQSDIRVLKNEHATLSRDGATIYVAGVDYPFERGENLKAQAKEYTDQAMAGIPERAFVMLLAHHPQFLEEGFTRHVELTLAGHTHGMQFGPAGQTFPLMYPYNRGLFTRGASVGYVSRGAGGWMPLRVFCDREVTYFTLKRGR</sequence>
<keyword evidence="3" id="KW-1133">Transmembrane helix</keyword>
<evidence type="ECO:0000259" key="4">
    <source>
        <dbReference type="Pfam" id="PF00149"/>
    </source>
</evidence>
<dbReference type="CDD" id="cd07385">
    <property type="entry name" value="MPP_YkuE_C"/>
    <property type="match status" value="1"/>
</dbReference>
<dbReference type="InterPro" id="IPR004843">
    <property type="entry name" value="Calcineurin-like_PHP"/>
</dbReference>
<dbReference type="Proteomes" id="UP000591941">
    <property type="component" value="Unassembled WGS sequence"/>
</dbReference>
<evidence type="ECO:0000256" key="3">
    <source>
        <dbReference type="SAM" id="Phobius"/>
    </source>
</evidence>
<proteinExistence type="predicted"/>
<dbReference type="OrthoDB" id="9780884at2"/>
<feature type="transmembrane region" description="Helical" evidence="3">
    <location>
        <begin position="103"/>
        <end position="125"/>
    </location>
</feature>
<evidence type="ECO:0000256" key="2">
    <source>
        <dbReference type="ARBA" id="ARBA00022801"/>
    </source>
</evidence>
<dbReference type="PANTHER" id="PTHR31302">
    <property type="entry name" value="TRANSMEMBRANE PROTEIN WITH METALLOPHOSPHOESTERASE DOMAIN-RELATED"/>
    <property type="match status" value="1"/>
</dbReference>
<gene>
    <name evidence="5" type="ORF">HNR45_000590</name>
</gene>
<comment type="caution">
    <text evidence="5">The sequence shown here is derived from an EMBL/GenBank/DDBJ whole genome shotgun (WGS) entry which is preliminary data.</text>
</comment>
<keyword evidence="3" id="KW-0472">Membrane</keyword>
<dbReference type="PANTHER" id="PTHR31302:SF31">
    <property type="entry name" value="PHOSPHODIESTERASE YAEI"/>
    <property type="match status" value="1"/>
</dbReference>
<feature type="domain" description="Calcineurin-like phosphoesterase" evidence="4">
    <location>
        <begin position="150"/>
        <end position="320"/>
    </location>
</feature>
<dbReference type="SUPFAM" id="SSF56300">
    <property type="entry name" value="Metallo-dependent phosphatases"/>
    <property type="match status" value="1"/>
</dbReference>
<keyword evidence="1" id="KW-0479">Metal-binding</keyword>
<keyword evidence="6" id="KW-1185">Reference proteome</keyword>
<feature type="transmembrane region" description="Helical" evidence="3">
    <location>
        <begin position="33"/>
        <end position="54"/>
    </location>
</feature>
<protein>
    <recommendedName>
        <fullName evidence="4">Calcineurin-like phosphoesterase domain-containing protein</fullName>
    </recommendedName>
</protein>
<dbReference type="GeneID" id="93485863"/>
<dbReference type="GO" id="GO:0046872">
    <property type="term" value="F:metal ion binding"/>
    <property type="evidence" value="ECO:0007669"/>
    <property type="project" value="UniProtKB-KW"/>
</dbReference>
<accession>A0A841R3A6</accession>
<evidence type="ECO:0000313" key="6">
    <source>
        <dbReference type="Proteomes" id="UP000591941"/>
    </source>
</evidence>
<keyword evidence="3" id="KW-0812">Transmembrane</keyword>
<dbReference type="EMBL" id="JACHHI010000002">
    <property type="protein sequence ID" value="MBB6477560.1"/>
    <property type="molecule type" value="Genomic_DNA"/>
</dbReference>
<name>A0A841R3A6_9FIRM</name>
<dbReference type="InterPro" id="IPR029052">
    <property type="entry name" value="Metallo-depent_PP-like"/>
</dbReference>
<reference evidence="5 6" key="1">
    <citation type="submission" date="2020-08" db="EMBL/GenBank/DDBJ databases">
        <title>Genomic Encyclopedia of Type Strains, Phase IV (KMG-IV): sequencing the most valuable type-strain genomes for metagenomic binning, comparative biology and taxonomic classification.</title>
        <authorList>
            <person name="Goeker M."/>
        </authorList>
    </citation>
    <scope>NUCLEOTIDE SEQUENCE [LARGE SCALE GENOMIC DNA]</scope>
    <source>
        <strain evidence="5 6">DSM 21255</strain>
    </source>
</reference>